<feature type="chain" id="PRO_5021790518" description="Amidohydrolase-related domain-containing protein" evidence="1">
    <location>
        <begin position="27"/>
        <end position="419"/>
    </location>
</feature>
<dbReference type="AlphaFoldDB" id="A0A517QN60"/>
<dbReference type="OrthoDB" id="9802793at2"/>
<dbReference type="RefSeq" id="WP_145198692.1">
    <property type="nucleotide sequence ID" value="NZ_CP036267.1"/>
</dbReference>
<dbReference type="KEGG" id="tpol:Mal48_22590"/>
<proteinExistence type="predicted"/>
<dbReference type="InterPro" id="IPR051781">
    <property type="entry name" value="Metallo-dep_Hydrolase"/>
</dbReference>
<dbReference type="SUPFAM" id="SSF51556">
    <property type="entry name" value="Metallo-dependent hydrolases"/>
    <property type="match status" value="1"/>
</dbReference>
<dbReference type="InterPro" id="IPR011059">
    <property type="entry name" value="Metal-dep_hydrolase_composite"/>
</dbReference>
<dbReference type="InterPro" id="IPR006680">
    <property type="entry name" value="Amidohydro-rel"/>
</dbReference>
<accession>A0A517QN60</accession>
<sequence precursor="true">MFQHLFFSAFVLALSFHWTISCSAIASDQIPGKLPKTPVALVGGTIYPVSSAPIKNGTIIFDQGKIRDVGVDIEIPEGVQVVKANKMHIYPGLFEPYSQIGLVEINAVRASNDHRESGEFNPNVLAQVSFNPDSELIPVTRSNGVLLSMSVPTGGLISGQAAVMQLDGWTFEEMTVSPRAAMIVSLPNEKEAKELREFLEVARRYQLAVESKTKLRHDLRLEAMLPVLSGQQPIIVRANKWQDINRAVAFSKNENLKLILFGGYDAPKCAELLKKHDIPVILSAIHRKPLYRHDAYDAAFTLPKQLQDLGIRFCISGYDRSSSYNVRNLPYHAATAVAFGLSQENALKAITLSPAEILGVDDRVGSLSVGKDATLFVSTGNPLETSSQVKQAWIGGRPVDLGDKQKTLHQKYRKKYEEQ</sequence>
<dbReference type="GO" id="GO:0016810">
    <property type="term" value="F:hydrolase activity, acting on carbon-nitrogen (but not peptide) bonds"/>
    <property type="evidence" value="ECO:0007669"/>
    <property type="project" value="InterPro"/>
</dbReference>
<dbReference type="SUPFAM" id="SSF51338">
    <property type="entry name" value="Composite domain of metallo-dependent hydrolases"/>
    <property type="match status" value="1"/>
</dbReference>
<name>A0A517QN60_9PLAN</name>
<reference evidence="3 4" key="1">
    <citation type="submission" date="2019-02" db="EMBL/GenBank/DDBJ databases">
        <title>Deep-cultivation of Planctomycetes and their phenomic and genomic characterization uncovers novel biology.</title>
        <authorList>
            <person name="Wiegand S."/>
            <person name="Jogler M."/>
            <person name="Boedeker C."/>
            <person name="Pinto D."/>
            <person name="Vollmers J."/>
            <person name="Rivas-Marin E."/>
            <person name="Kohn T."/>
            <person name="Peeters S.H."/>
            <person name="Heuer A."/>
            <person name="Rast P."/>
            <person name="Oberbeckmann S."/>
            <person name="Bunk B."/>
            <person name="Jeske O."/>
            <person name="Meyerdierks A."/>
            <person name="Storesund J.E."/>
            <person name="Kallscheuer N."/>
            <person name="Luecker S."/>
            <person name="Lage O.M."/>
            <person name="Pohl T."/>
            <person name="Merkel B.J."/>
            <person name="Hornburger P."/>
            <person name="Mueller R.-W."/>
            <person name="Bruemmer F."/>
            <person name="Labrenz M."/>
            <person name="Spormann A.M."/>
            <person name="Op den Camp H."/>
            <person name="Overmann J."/>
            <person name="Amann R."/>
            <person name="Jetten M.S.M."/>
            <person name="Mascher T."/>
            <person name="Medema M.H."/>
            <person name="Devos D.P."/>
            <person name="Kaster A.-K."/>
            <person name="Ovreas L."/>
            <person name="Rohde M."/>
            <person name="Galperin M.Y."/>
            <person name="Jogler C."/>
        </authorList>
    </citation>
    <scope>NUCLEOTIDE SEQUENCE [LARGE SCALE GENOMIC DNA]</scope>
    <source>
        <strain evidence="3 4">Mal48</strain>
    </source>
</reference>
<dbReference type="PANTHER" id="PTHR43135">
    <property type="entry name" value="ALPHA-D-RIBOSE 1-METHYLPHOSPHONATE 5-TRIPHOSPHATE DIPHOSPHATASE"/>
    <property type="match status" value="1"/>
</dbReference>
<feature type="signal peptide" evidence="1">
    <location>
        <begin position="1"/>
        <end position="26"/>
    </location>
</feature>
<dbReference type="Proteomes" id="UP000315724">
    <property type="component" value="Chromosome"/>
</dbReference>
<dbReference type="InterPro" id="IPR032466">
    <property type="entry name" value="Metal_Hydrolase"/>
</dbReference>
<protein>
    <recommendedName>
        <fullName evidence="2">Amidohydrolase-related domain-containing protein</fullName>
    </recommendedName>
</protein>
<dbReference type="Gene3D" id="3.20.20.140">
    <property type="entry name" value="Metal-dependent hydrolases"/>
    <property type="match status" value="1"/>
</dbReference>
<evidence type="ECO:0000313" key="3">
    <source>
        <dbReference type="EMBL" id="QDT33007.1"/>
    </source>
</evidence>
<keyword evidence="1" id="KW-0732">Signal</keyword>
<dbReference type="PANTHER" id="PTHR43135:SF3">
    <property type="entry name" value="ALPHA-D-RIBOSE 1-METHYLPHOSPHONATE 5-TRIPHOSPHATE DIPHOSPHATASE"/>
    <property type="match status" value="1"/>
</dbReference>
<evidence type="ECO:0000256" key="1">
    <source>
        <dbReference type="SAM" id="SignalP"/>
    </source>
</evidence>
<dbReference type="Pfam" id="PF01979">
    <property type="entry name" value="Amidohydro_1"/>
    <property type="match status" value="1"/>
</dbReference>
<dbReference type="EMBL" id="CP036267">
    <property type="protein sequence ID" value="QDT33007.1"/>
    <property type="molecule type" value="Genomic_DNA"/>
</dbReference>
<evidence type="ECO:0000313" key="4">
    <source>
        <dbReference type="Proteomes" id="UP000315724"/>
    </source>
</evidence>
<organism evidence="3 4">
    <name type="scientific">Thalassoglobus polymorphus</name>
    <dbReference type="NCBI Taxonomy" id="2527994"/>
    <lineage>
        <taxon>Bacteria</taxon>
        <taxon>Pseudomonadati</taxon>
        <taxon>Planctomycetota</taxon>
        <taxon>Planctomycetia</taxon>
        <taxon>Planctomycetales</taxon>
        <taxon>Planctomycetaceae</taxon>
        <taxon>Thalassoglobus</taxon>
    </lineage>
</organism>
<gene>
    <name evidence="3" type="ORF">Mal48_22590</name>
</gene>
<feature type="domain" description="Amidohydrolase-related" evidence="2">
    <location>
        <begin position="300"/>
        <end position="397"/>
    </location>
</feature>
<evidence type="ECO:0000259" key="2">
    <source>
        <dbReference type="Pfam" id="PF01979"/>
    </source>
</evidence>
<keyword evidence="4" id="KW-1185">Reference proteome</keyword>